<dbReference type="Pfam" id="PF00112">
    <property type="entry name" value="Peptidase_C1"/>
    <property type="match status" value="1"/>
</dbReference>
<dbReference type="PANTHER" id="PTHR12411">
    <property type="entry name" value="CYSTEINE PROTEASE FAMILY C1-RELATED"/>
    <property type="match status" value="1"/>
</dbReference>
<evidence type="ECO:0000256" key="3">
    <source>
        <dbReference type="SAM" id="MobiDB-lite"/>
    </source>
</evidence>
<dbReference type="InterPro" id="IPR000668">
    <property type="entry name" value="Peptidase_C1A_C"/>
</dbReference>
<keyword evidence="6" id="KW-1185">Reference proteome</keyword>
<dbReference type="GO" id="GO:0008234">
    <property type="term" value="F:cysteine-type peptidase activity"/>
    <property type="evidence" value="ECO:0007669"/>
    <property type="project" value="InterPro"/>
</dbReference>
<feature type="compositionally biased region" description="Low complexity" evidence="3">
    <location>
        <begin position="416"/>
        <end position="452"/>
    </location>
</feature>
<evidence type="ECO:0000256" key="2">
    <source>
        <dbReference type="ARBA" id="ARBA00023145"/>
    </source>
</evidence>
<dbReference type="Gene3D" id="3.90.70.10">
    <property type="entry name" value="Cysteine proteinases"/>
    <property type="match status" value="1"/>
</dbReference>
<dbReference type="VEuPathDB" id="FungiDB:PITG_02474"/>
<dbReference type="Proteomes" id="UP000006643">
    <property type="component" value="Unassembled WGS sequence"/>
</dbReference>
<sequence>MLPVTVLSMGALARFTPSGSSQVMYGQAIQVVNTIGGTAAGSFTSSSKVGASGSASSFNDVSVGSLESNETITFPPSSSSVGSAGSSTTVTTITESEEQQRFDQALADIAELQKLHPHATFSINSPFALLTSDEFLSYVNRFGIDPDSNPVKNSTSSTTGMFTMDAEDSGTTTPSSIGSDIMTSAAAAGETVDWQEAGCVTAVKDQGECGACWAFSATAAMESGYCVATGSLPSLSDQQLISCHTEDGNRGCGGGYAAYSLDWIANERRGKMCTLDTYPFTSENGNVAGCSMNSCTEFNVGVTGYESVREDPGAIEDAVRKQPVSIFLYSGSTAFQYYSGGVLTGANCDKTGSHSGLAVGFGETEDNILYWRIKNQWGTSWGEDGYVRVQRRFSGDSEGACGVELYATWPTFDVSATPTSSPTPTTSAPSGTAATPSVTTATPPITTMAPSTNPVTDTPSATNAVVDQAASASAASGSDSTITKVGVDQMTSATSGSTAHYETVKTDPVGGSIASTATPAATAIV</sequence>
<dbReference type="RefSeq" id="XP_002907399.1">
    <property type="nucleotide sequence ID" value="XM_002907353.1"/>
</dbReference>
<dbReference type="InParanoid" id="D0MWF0"/>
<dbReference type="GO" id="GO:0006508">
    <property type="term" value="P:proteolysis"/>
    <property type="evidence" value="ECO:0007669"/>
    <property type="project" value="UniProtKB-KW"/>
</dbReference>
<dbReference type="AlphaFoldDB" id="D0MWF0"/>
<evidence type="ECO:0000313" key="6">
    <source>
        <dbReference type="Proteomes" id="UP000006643"/>
    </source>
</evidence>
<dbReference type="eggNOG" id="KOG1543">
    <property type="taxonomic scope" value="Eukaryota"/>
</dbReference>
<dbReference type="HOGENOM" id="CLU_033388_0_0_1"/>
<evidence type="ECO:0000256" key="1">
    <source>
        <dbReference type="ARBA" id="ARBA00008455"/>
    </source>
</evidence>
<dbReference type="SUPFAM" id="SSF54001">
    <property type="entry name" value="Cysteine proteinases"/>
    <property type="match status" value="1"/>
</dbReference>
<dbReference type="PROSITE" id="PS00139">
    <property type="entry name" value="THIOL_PROTEASE_CYS"/>
    <property type="match status" value="1"/>
</dbReference>
<dbReference type="OMA" id="CWAFSMI"/>
<organism evidence="5 6">
    <name type="scientific">Phytophthora infestans (strain T30-4)</name>
    <name type="common">Potato late blight agent</name>
    <dbReference type="NCBI Taxonomy" id="403677"/>
    <lineage>
        <taxon>Eukaryota</taxon>
        <taxon>Sar</taxon>
        <taxon>Stramenopiles</taxon>
        <taxon>Oomycota</taxon>
        <taxon>Peronosporomycetes</taxon>
        <taxon>Peronosporales</taxon>
        <taxon>Peronosporaceae</taxon>
        <taxon>Phytophthora</taxon>
    </lineage>
</organism>
<dbReference type="PRINTS" id="PR00705">
    <property type="entry name" value="PAPAIN"/>
</dbReference>
<dbReference type="InterPro" id="IPR038765">
    <property type="entry name" value="Papain-like_cys_pep_sf"/>
</dbReference>
<dbReference type="KEGG" id="pif:PITG_02474"/>
<dbReference type="InterPro" id="IPR039417">
    <property type="entry name" value="Peptidase_C1A_papain-like"/>
</dbReference>
<gene>
    <name evidence="5" type="ORF">PITG_02474</name>
</gene>
<name>D0MWF0_PHYIT</name>
<feature type="compositionally biased region" description="Low complexity" evidence="3">
    <location>
        <begin position="72"/>
        <end position="93"/>
    </location>
</feature>
<comment type="similarity">
    <text evidence="1">Belongs to the peptidase C1 family.</text>
</comment>
<dbReference type="InterPro" id="IPR000169">
    <property type="entry name" value="Pept_cys_AS"/>
</dbReference>
<evidence type="ECO:0000313" key="5">
    <source>
        <dbReference type="EMBL" id="EEY63963.1"/>
    </source>
</evidence>
<keyword evidence="5" id="KW-0645">Protease</keyword>
<feature type="region of interest" description="Disordered" evidence="3">
    <location>
        <begin position="69"/>
        <end position="93"/>
    </location>
</feature>
<feature type="domain" description="Peptidase C1A papain C-terminal" evidence="4">
    <location>
        <begin position="188"/>
        <end position="411"/>
    </location>
</feature>
<dbReference type="InterPro" id="IPR013128">
    <property type="entry name" value="Peptidase_C1A"/>
</dbReference>
<accession>D0MWF0</accession>
<protein>
    <submittedName>
        <fullName evidence="5">Cysteine protease family C01A, putative</fullName>
    </submittedName>
</protein>
<dbReference type="CDD" id="cd02248">
    <property type="entry name" value="Peptidase_C1A"/>
    <property type="match status" value="1"/>
</dbReference>
<proteinExistence type="inferred from homology"/>
<dbReference type="SMART" id="SM00645">
    <property type="entry name" value="Pept_C1"/>
    <property type="match status" value="1"/>
</dbReference>
<dbReference type="OrthoDB" id="190265at2759"/>
<keyword evidence="2" id="KW-0865">Zymogen</keyword>
<keyword evidence="5" id="KW-0378">Hydrolase</keyword>
<dbReference type="GeneID" id="9469922"/>
<dbReference type="EMBL" id="DS028120">
    <property type="protein sequence ID" value="EEY63963.1"/>
    <property type="molecule type" value="Genomic_DNA"/>
</dbReference>
<reference evidence="6" key="1">
    <citation type="journal article" date="2009" name="Nature">
        <title>Genome sequence and analysis of the Irish potato famine pathogen Phytophthora infestans.</title>
        <authorList>
            <consortium name="The Broad Institute Genome Sequencing Platform"/>
            <person name="Haas B.J."/>
            <person name="Kamoun S."/>
            <person name="Zody M.C."/>
            <person name="Jiang R.H."/>
            <person name="Handsaker R.E."/>
            <person name="Cano L.M."/>
            <person name="Grabherr M."/>
            <person name="Kodira C.D."/>
            <person name="Raffaele S."/>
            <person name="Torto-Alalibo T."/>
            <person name="Bozkurt T.O."/>
            <person name="Ah-Fong A.M."/>
            <person name="Alvarado L."/>
            <person name="Anderson V.L."/>
            <person name="Armstrong M.R."/>
            <person name="Avrova A."/>
            <person name="Baxter L."/>
            <person name="Beynon J."/>
            <person name="Boevink P.C."/>
            <person name="Bollmann S.R."/>
            <person name="Bos J.I."/>
            <person name="Bulone V."/>
            <person name="Cai G."/>
            <person name="Cakir C."/>
            <person name="Carrington J.C."/>
            <person name="Chawner M."/>
            <person name="Conti L."/>
            <person name="Costanzo S."/>
            <person name="Ewan R."/>
            <person name="Fahlgren N."/>
            <person name="Fischbach M.A."/>
            <person name="Fugelstad J."/>
            <person name="Gilroy E.M."/>
            <person name="Gnerre S."/>
            <person name="Green P.J."/>
            <person name="Grenville-Briggs L.J."/>
            <person name="Griffith J."/>
            <person name="Grunwald N.J."/>
            <person name="Horn K."/>
            <person name="Horner N.R."/>
            <person name="Hu C.H."/>
            <person name="Huitema E."/>
            <person name="Jeong D.H."/>
            <person name="Jones A.M."/>
            <person name="Jones J.D."/>
            <person name="Jones R.W."/>
            <person name="Karlsson E.K."/>
            <person name="Kunjeti S.G."/>
            <person name="Lamour K."/>
            <person name="Liu Z."/>
            <person name="Ma L."/>
            <person name="Maclean D."/>
            <person name="Chibucos M.C."/>
            <person name="McDonald H."/>
            <person name="McWalters J."/>
            <person name="Meijer H.J."/>
            <person name="Morgan W."/>
            <person name="Morris P.F."/>
            <person name="Munro C.A."/>
            <person name="O'Neill K."/>
            <person name="Ospina-Giraldo M."/>
            <person name="Pinzon A."/>
            <person name="Pritchard L."/>
            <person name="Ramsahoye B."/>
            <person name="Ren Q."/>
            <person name="Restrepo S."/>
            <person name="Roy S."/>
            <person name="Sadanandom A."/>
            <person name="Savidor A."/>
            <person name="Schornack S."/>
            <person name="Schwartz D.C."/>
            <person name="Schumann U.D."/>
            <person name="Schwessinger B."/>
            <person name="Seyer L."/>
            <person name="Sharpe T."/>
            <person name="Silvar C."/>
            <person name="Song J."/>
            <person name="Studholme D.J."/>
            <person name="Sykes S."/>
            <person name="Thines M."/>
            <person name="van de Vondervoort P.J."/>
            <person name="Phuntumart V."/>
            <person name="Wawra S."/>
            <person name="Weide R."/>
            <person name="Win J."/>
            <person name="Young C."/>
            <person name="Zhou S."/>
            <person name="Fry W."/>
            <person name="Meyers B.C."/>
            <person name="van West P."/>
            <person name="Ristaino J."/>
            <person name="Govers F."/>
            <person name="Birch P.R."/>
            <person name="Whisson S.C."/>
            <person name="Judelson H.S."/>
            <person name="Nusbaum C."/>
        </authorList>
    </citation>
    <scope>NUCLEOTIDE SEQUENCE [LARGE SCALE GENOMIC DNA]</scope>
    <source>
        <strain evidence="6">T30-4</strain>
    </source>
</reference>
<evidence type="ECO:0000259" key="4">
    <source>
        <dbReference type="SMART" id="SM00645"/>
    </source>
</evidence>
<feature type="region of interest" description="Disordered" evidence="3">
    <location>
        <begin position="416"/>
        <end position="460"/>
    </location>
</feature>